<evidence type="ECO:0000313" key="3">
    <source>
        <dbReference type="Proteomes" id="UP001066276"/>
    </source>
</evidence>
<evidence type="ECO:0000256" key="1">
    <source>
        <dbReference type="SAM" id="MobiDB-lite"/>
    </source>
</evidence>
<proteinExistence type="predicted"/>
<dbReference type="Proteomes" id="UP001066276">
    <property type="component" value="Chromosome 4_2"/>
</dbReference>
<sequence>MWLRKLVTYCEFDKFDNEAAIRLHIIEGCHSTAFRTKMLKKTYTLDKILTMACSEARATAHAIQMGTGRPRTMEQAHRMAGEQTKKNRPSLPLKEKHGADLLPLRLGIPAC</sequence>
<gene>
    <name evidence="2" type="ORF">NDU88_007493</name>
</gene>
<organism evidence="2 3">
    <name type="scientific">Pleurodeles waltl</name>
    <name type="common">Iberian ribbed newt</name>
    <dbReference type="NCBI Taxonomy" id="8319"/>
    <lineage>
        <taxon>Eukaryota</taxon>
        <taxon>Metazoa</taxon>
        <taxon>Chordata</taxon>
        <taxon>Craniata</taxon>
        <taxon>Vertebrata</taxon>
        <taxon>Euteleostomi</taxon>
        <taxon>Amphibia</taxon>
        <taxon>Batrachia</taxon>
        <taxon>Caudata</taxon>
        <taxon>Salamandroidea</taxon>
        <taxon>Salamandridae</taxon>
        <taxon>Pleurodelinae</taxon>
        <taxon>Pleurodeles</taxon>
    </lineage>
</organism>
<accession>A0AAV7SSX6</accession>
<feature type="compositionally biased region" description="Basic and acidic residues" evidence="1">
    <location>
        <begin position="71"/>
        <end position="85"/>
    </location>
</feature>
<keyword evidence="3" id="KW-1185">Reference proteome</keyword>
<feature type="region of interest" description="Disordered" evidence="1">
    <location>
        <begin position="64"/>
        <end position="98"/>
    </location>
</feature>
<reference evidence="2" key="1">
    <citation type="journal article" date="2022" name="bioRxiv">
        <title>Sequencing and chromosome-scale assembly of the giantPleurodeles waltlgenome.</title>
        <authorList>
            <person name="Brown T."/>
            <person name="Elewa A."/>
            <person name="Iarovenko S."/>
            <person name="Subramanian E."/>
            <person name="Araus A.J."/>
            <person name="Petzold A."/>
            <person name="Susuki M."/>
            <person name="Suzuki K.-i.T."/>
            <person name="Hayashi T."/>
            <person name="Toyoda A."/>
            <person name="Oliveira C."/>
            <person name="Osipova E."/>
            <person name="Leigh N.D."/>
            <person name="Simon A."/>
            <person name="Yun M.H."/>
        </authorList>
    </citation>
    <scope>NUCLEOTIDE SEQUENCE</scope>
    <source>
        <strain evidence="2">20211129_DDA</strain>
        <tissue evidence="2">Liver</tissue>
    </source>
</reference>
<name>A0AAV7SSX6_PLEWA</name>
<protein>
    <submittedName>
        <fullName evidence="2">Uncharacterized protein</fullName>
    </submittedName>
</protein>
<dbReference type="EMBL" id="JANPWB010000008">
    <property type="protein sequence ID" value="KAJ1167100.1"/>
    <property type="molecule type" value="Genomic_DNA"/>
</dbReference>
<dbReference type="AlphaFoldDB" id="A0AAV7SSX6"/>
<comment type="caution">
    <text evidence="2">The sequence shown here is derived from an EMBL/GenBank/DDBJ whole genome shotgun (WGS) entry which is preliminary data.</text>
</comment>
<evidence type="ECO:0000313" key="2">
    <source>
        <dbReference type="EMBL" id="KAJ1167100.1"/>
    </source>
</evidence>